<keyword evidence="21" id="KW-1185">Reference proteome</keyword>
<dbReference type="Pfam" id="PF01588">
    <property type="entry name" value="tRNA_bind"/>
    <property type="match status" value="1"/>
</dbReference>
<dbReference type="PROSITE" id="PS50886">
    <property type="entry name" value="TRBD"/>
    <property type="match status" value="1"/>
</dbReference>
<dbReference type="SMART" id="SM00873">
    <property type="entry name" value="B3_4"/>
    <property type="match status" value="1"/>
</dbReference>
<evidence type="ECO:0000256" key="12">
    <source>
        <dbReference type="ARBA" id="ARBA00022917"/>
    </source>
</evidence>
<evidence type="ECO:0000256" key="4">
    <source>
        <dbReference type="ARBA" id="ARBA00022490"/>
    </source>
</evidence>
<dbReference type="SUPFAM" id="SSF56037">
    <property type="entry name" value="PheT/TilS domain"/>
    <property type="match status" value="1"/>
</dbReference>
<dbReference type="RefSeq" id="WP_009538889.1">
    <property type="nucleotide sequence ID" value="NZ_ANHY01000003.1"/>
</dbReference>
<dbReference type="Proteomes" id="UP000009881">
    <property type="component" value="Unassembled WGS sequence"/>
</dbReference>
<dbReference type="STRING" id="1238182.C882_2480"/>
<evidence type="ECO:0000256" key="11">
    <source>
        <dbReference type="ARBA" id="ARBA00022884"/>
    </source>
</evidence>
<dbReference type="SUPFAM" id="SSF50249">
    <property type="entry name" value="Nucleic acid-binding proteins"/>
    <property type="match status" value="1"/>
</dbReference>
<dbReference type="GO" id="GO:0000049">
    <property type="term" value="F:tRNA binding"/>
    <property type="evidence" value="ECO:0007669"/>
    <property type="project" value="UniProtKB-UniRule"/>
</dbReference>
<dbReference type="CDD" id="cd00769">
    <property type="entry name" value="PheRS_beta_core"/>
    <property type="match status" value="1"/>
</dbReference>
<comment type="catalytic activity">
    <reaction evidence="14 15">
        <text>tRNA(Phe) + L-phenylalanine + ATP = L-phenylalanyl-tRNA(Phe) + AMP + diphosphate + H(+)</text>
        <dbReference type="Rhea" id="RHEA:19413"/>
        <dbReference type="Rhea" id="RHEA-COMP:9668"/>
        <dbReference type="Rhea" id="RHEA-COMP:9699"/>
        <dbReference type="ChEBI" id="CHEBI:15378"/>
        <dbReference type="ChEBI" id="CHEBI:30616"/>
        <dbReference type="ChEBI" id="CHEBI:33019"/>
        <dbReference type="ChEBI" id="CHEBI:58095"/>
        <dbReference type="ChEBI" id="CHEBI:78442"/>
        <dbReference type="ChEBI" id="CHEBI:78531"/>
        <dbReference type="ChEBI" id="CHEBI:456215"/>
        <dbReference type="EC" id="6.1.1.20"/>
    </reaction>
</comment>
<evidence type="ECO:0000259" key="19">
    <source>
        <dbReference type="PROSITE" id="PS51483"/>
    </source>
</evidence>
<dbReference type="GO" id="GO:0006432">
    <property type="term" value="P:phenylalanyl-tRNA aminoacylation"/>
    <property type="evidence" value="ECO:0007669"/>
    <property type="project" value="UniProtKB-UniRule"/>
</dbReference>
<comment type="cofactor">
    <cofactor evidence="15">
        <name>Mg(2+)</name>
        <dbReference type="ChEBI" id="CHEBI:18420"/>
    </cofactor>
    <text evidence="15">Binds 2 magnesium ions per tetramer.</text>
</comment>
<dbReference type="NCBIfam" id="NF045760">
    <property type="entry name" value="YtpR"/>
    <property type="match status" value="1"/>
</dbReference>
<dbReference type="Pfam" id="PF03483">
    <property type="entry name" value="B3_4"/>
    <property type="match status" value="1"/>
</dbReference>
<dbReference type="SUPFAM" id="SSF46955">
    <property type="entry name" value="Putative DNA-binding domain"/>
    <property type="match status" value="1"/>
</dbReference>
<evidence type="ECO:0000313" key="21">
    <source>
        <dbReference type="Proteomes" id="UP000009881"/>
    </source>
</evidence>
<keyword evidence="9 15" id="KW-0067">ATP-binding</keyword>
<keyword evidence="6 15" id="KW-0436">Ligase</keyword>
<dbReference type="FunFam" id="3.30.70.380:FF:000001">
    <property type="entry name" value="Phenylalanine--tRNA ligase beta subunit"/>
    <property type="match status" value="1"/>
</dbReference>
<evidence type="ECO:0000256" key="10">
    <source>
        <dbReference type="ARBA" id="ARBA00022842"/>
    </source>
</evidence>
<evidence type="ECO:0000256" key="15">
    <source>
        <dbReference type="HAMAP-Rule" id="MF_00283"/>
    </source>
</evidence>
<feature type="binding site" evidence="15">
    <location>
        <position position="454"/>
    </location>
    <ligand>
        <name>Mg(2+)</name>
        <dbReference type="ChEBI" id="CHEBI:18420"/>
        <note>shared with alpha subunit</note>
    </ligand>
</feature>
<evidence type="ECO:0000313" key="20">
    <source>
        <dbReference type="EMBL" id="EKV32401.1"/>
    </source>
</evidence>
<dbReference type="InterPro" id="IPR005147">
    <property type="entry name" value="tRNA_synthase_B5-dom"/>
</dbReference>
<dbReference type="NCBIfam" id="TIGR00472">
    <property type="entry name" value="pheT_bact"/>
    <property type="match status" value="1"/>
</dbReference>
<dbReference type="InterPro" id="IPR004532">
    <property type="entry name" value="Phe-tRNA-ligase_IIc_bsu_bact"/>
</dbReference>
<dbReference type="PANTHER" id="PTHR10947">
    <property type="entry name" value="PHENYLALANYL-TRNA SYNTHETASE BETA CHAIN AND LEUCINE-RICH REPEAT-CONTAINING PROTEIN 47"/>
    <property type="match status" value="1"/>
</dbReference>
<evidence type="ECO:0000256" key="5">
    <source>
        <dbReference type="ARBA" id="ARBA00022555"/>
    </source>
</evidence>
<dbReference type="Gene3D" id="3.30.70.380">
    <property type="entry name" value="Ferrodoxin-fold anticodon-binding domain"/>
    <property type="match status" value="1"/>
</dbReference>
<dbReference type="InterPro" id="IPR002547">
    <property type="entry name" value="tRNA-bd_dom"/>
</dbReference>
<gene>
    <name evidence="15" type="primary">pheT</name>
    <name evidence="20" type="ORF">C882_2480</name>
</gene>
<evidence type="ECO:0000256" key="7">
    <source>
        <dbReference type="ARBA" id="ARBA00022723"/>
    </source>
</evidence>
<dbReference type="SUPFAM" id="SSF55681">
    <property type="entry name" value="Class II aaRS and biotin synthetases"/>
    <property type="match status" value="1"/>
</dbReference>
<dbReference type="InterPro" id="IPR005121">
    <property type="entry name" value="Fdx_antiC-bd"/>
</dbReference>
<feature type="domain" description="B5" evidence="19">
    <location>
        <begin position="400"/>
        <end position="476"/>
    </location>
</feature>
<dbReference type="Pfam" id="PF03484">
    <property type="entry name" value="B5"/>
    <property type="match status" value="1"/>
</dbReference>
<dbReference type="InterPro" id="IPR041616">
    <property type="entry name" value="PheRS_beta_core"/>
</dbReference>
<keyword evidence="8 15" id="KW-0547">Nucleotide-binding</keyword>
<dbReference type="FunFam" id="2.40.50.140:FF:000045">
    <property type="entry name" value="Phenylalanine--tRNA ligase beta subunit"/>
    <property type="match status" value="1"/>
</dbReference>
<feature type="domain" description="TRNA-binding" evidence="17">
    <location>
        <begin position="39"/>
        <end position="148"/>
    </location>
</feature>
<comment type="subcellular location">
    <subcellularLocation>
        <location evidence="1 15">Cytoplasm</location>
    </subcellularLocation>
</comment>
<evidence type="ECO:0000256" key="13">
    <source>
        <dbReference type="ARBA" id="ARBA00023146"/>
    </source>
</evidence>
<dbReference type="GO" id="GO:0004826">
    <property type="term" value="F:phenylalanine-tRNA ligase activity"/>
    <property type="evidence" value="ECO:0007669"/>
    <property type="project" value="UniProtKB-UniRule"/>
</dbReference>
<feature type="domain" description="FDX-ACB" evidence="18">
    <location>
        <begin position="707"/>
        <end position="800"/>
    </location>
</feature>
<proteinExistence type="inferred from homology"/>
<dbReference type="eggNOG" id="COG0072">
    <property type="taxonomic scope" value="Bacteria"/>
</dbReference>
<name>K9HVY9_9PROT</name>
<dbReference type="AlphaFoldDB" id="K9HVY9"/>
<dbReference type="PATRIC" id="fig|1238182.3.peg.440"/>
<dbReference type="InterPro" id="IPR033714">
    <property type="entry name" value="tRNA_bind_bactPheRS"/>
</dbReference>
<reference evidence="20 21" key="1">
    <citation type="journal article" date="2013" name="Genome Announc.">
        <title>Draft Genome Sequence of an Alphaproteobacterium, Caenispirillum salinarum AK4(T), Isolated from a Solar Saltern.</title>
        <authorList>
            <person name="Khatri I."/>
            <person name="Singh A."/>
            <person name="Korpole S."/>
            <person name="Pinnaka A.K."/>
            <person name="Subramanian S."/>
        </authorList>
    </citation>
    <scope>NUCLEOTIDE SEQUENCE [LARGE SCALE GENOMIC DNA]</scope>
    <source>
        <strain evidence="20 21">AK4</strain>
    </source>
</reference>
<sequence>MKFTLSWLKDHLDTTASLDAISETLTAIGLEVEEVHDPAKDLAPFIVGHVVEAGQHPDADRLKLCKVDTGSETLQIVCGAPNARQGLKVALALPGAVIPATGDVLKPGKIRGVESNGMMCSSRELGLGDDHSGIIELPEDAPVGAPLTDVMDADPVIEIAITPNRMDCLGVRGVARDLAAAGLGTLKPLGQEAVNGTYPSPVTVSLNFGDRPEGCHMFVGRYVRGVKNGESPEWLKKRLEAVGLRPISALVDITNYVTVDRGRPLHVFDAARLQGNVQARWGKAGETLEALNEKTYELDEQMVVIADDARALGLGGIMGGEDTGATEETTDVFIESALFDPTIIATTGRRLAIDSDARYRFERGVDPASAVWGAELATKLILEFCGGEPSELVSAGAPPSGTGAITLRPSRVTELGGVDLPVDRIVEILEALSFQVERTEDGVLAVVPPSWRLDVAEEHDVVEEVVRIHGYDNIPAVPLPRAPMPPVVLTPRQIQRDAARRTLATRGMMETVTWSFMAKEHAALFGFANEALVLSNPISSDLDAMRPSILPNLIQAAGKNAARGFPDVCLFEVGGDYQDETAEGQRTVAAGVRAGKTGPRHWQAPPRAWDAFDAKADAIAALAAAGCPVDNLQVTTDAPGWYHPGRSGVLRLGPNVLANFGELHPRVLKGLDVKGQMVGFEVFLEAIPQPKAKAKQSGRTRPLLRPSPYQPLERDFAFVVDADVPAEKLVRAAKGADRKLITDVRVFDVYEGETVGEGRKSIALSVTLQPTERTLTDEDLEKVQGAVVKAVEKATGGALRA</sequence>
<dbReference type="CDD" id="cd02796">
    <property type="entry name" value="tRNA_bind_bactPheRS"/>
    <property type="match status" value="1"/>
</dbReference>
<keyword evidence="12 15" id="KW-0648">Protein biosynthesis</keyword>
<dbReference type="HAMAP" id="MF_00283">
    <property type="entry name" value="Phe_tRNA_synth_beta1"/>
    <property type="match status" value="1"/>
</dbReference>
<protein>
    <recommendedName>
        <fullName evidence="15">Phenylalanine--tRNA ligase beta subunit</fullName>
        <ecNumber evidence="15">6.1.1.20</ecNumber>
    </recommendedName>
    <alternativeName>
        <fullName evidence="15">Phenylalanyl-tRNA synthetase beta subunit</fullName>
        <shortName evidence="15">PheRS</shortName>
    </alternativeName>
</protein>
<evidence type="ECO:0000256" key="3">
    <source>
        <dbReference type="ARBA" id="ARBA00011209"/>
    </source>
</evidence>
<dbReference type="Gene3D" id="3.50.40.10">
    <property type="entry name" value="Phenylalanyl-trna Synthetase, Chain B, domain 3"/>
    <property type="match status" value="1"/>
</dbReference>
<dbReference type="InterPro" id="IPR012340">
    <property type="entry name" value="NA-bd_OB-fold"/>
</dbReference>
<dbReference type="InterPro" id="IPR045864">
    <property type="entry name" value="aa-tRNA-synth_II/BPL/LPL"/>
</dbReference>
<evidence type="ECO:0000256" key="6">
    <source>
        <dbReference type="ARBA" id="ARBA00022598"/>
    </source>
</evidence>
<feature type="binding site" evidence="15">
    <location>
        <position position="460"/>
    </location>
    <ligand>
        <name>Mg(2+)</name>
        <dbReference type="ChEBI" id="CHEBI:18420"/>
        <note>shared with alpha subunit</note>
    </ligand>
</feature>
<comment type="similarity">
    <text evidence="2 15">Belongs to the phenylalanyl-tRNA synthetase beta subunit family. Type 1 subfamily.</text>
</comment>
<evidence type="ECO:0000256" key="8">
    <source>
        <dbReference type="ARBA" id="ARBA00022741"/>
    </source>
</evidence>
<dbReference type="InterPro" id="IPR020825">
    <property type="entry name" value="Phe-tRNA_synthase-like_B3/B4"/>
</dbReference>
<dbReference type="InterPro" id="IPR045060">
    <property type="entry name" value="Phe-tRNA-ligase_IIc_bsu"/>
</dbReference>
<organism evidence="20 21">
    <name type="scientific">Caenispirillum salinarum AK4</name>
    <dbReference type="NCBI Taxonomy" id="1238182"/>
    <lineage>
        <taxon>Bacteria</taxon>
        <taxon>Pseudomonadati</taxon>
        <taxon>Pseudomonadota</taxon>
        <taxon>Alphaproteobacteria</taxon>
        <taxon>Rhodospirillales</taxon>
        <taxon>Novispirillaceae</taxon>
        <taxon>Caenispirillum</taxon>
    </lineage>
</organism>
<evidence type="ECO:0000256" key="2">
    <source>
        <dbReference type="ARBA" id="ARBA00008653"/>
    </source>
</evidence>
<keyword evidence="10 15" id="KW-0460">Magnesium</keyword>
<dbReference type="Gene3D" id="2.40.50.140">
    <property type="entry name" value="Nucleic acid-binding proteins"/>
    <property type="match status" value="1"/>
</dbReference>
<accession>K9HVY9</accession>
<dbReference type="Gene3D" id="3.30.56.10">
    <property type="match status" value="2"/>
</dbReference>
<dbReference type="Gene3D" id="3.30.930.10">
    <property type="entry name" value="Bira Bifunctional Protein, Domain 2"/>
    <property type="match status" value="1"/>
</dbReference>
<dbReference type="PROSITE" id="PS51483">
    <property type="entry name" value="B5"/>
    <property type="match status" value="1"/>
</dbReference>
<evidence type="ECO:0000259" key="18">
    <source>
        <dbReference type="PROSITE" id="PS51447"/>
    </source>
</evidence>
<dbReference type="GO" id="GO:0009328">
    <property type="term" value="C:phenylalanine-tRNA ligase complex"/>
    <property type="evidence" value="ECO:0007669"/>
    <property type="project" value="TreeGrafter"/>
</dbReference>
<evidence type="ECO:0000256" key="1">
    <source>
        <dbReference type="ARBA" id="ARBA00004496"/>
    </source>
</evidence>
<evidence type="ECO:0000256" key="14">
    <source>
        <dbReference type="ARBA" id="ARBA00049255"/>
    </source>
</evidence>
<dbReference type="OrthoDB" id="9805455at2"/>
<dbReference type="EC" id="6.1.1.20" evidence="15"/>
<evidence type="ECO:0000259" key="17">
    <source>
        <dbReference type="PROSITE" id="PS50886"/>
    </source>
</evidence>
<evidence type="ECO:0000256" key="16">
    <source>
        <dbReference type="PROSITE-ProRule" id="PRU00209"/>
    </source>
</evidence>
<keyword evidence="4 15" id="KW-0963">Cytoplasm</keyword>
<dbReference type="GO" id="GO:0005524">
    <property type="term" value="F:ATP binding"/>
    <property type="evidence" value="ECO:0007669"/>
    <property type="project" value="UniProtKB-UniRule"/>
</dbReference>
<dbReference type="InterPro" id="IPR036690">
    <property type="entry name" value="Fdx_antiC-bd_sf"/>
</dbReference>
<dbReference type="SMART" id="SM00896">
    <property type="entry name" value="FDX-ACB"/>
    <property type="match status" value="1"/>
</dbReference>
<comment type="subunit">
    <text evidence="3 15">Tetramer of two alpha and two beta subunits.</text>
</comment>
<dbReference type="InterPro" id="IPR009061">
    <property type="entry name" value="DNA-bd_dom_put_sf"/>
</dbReference>
<comment type="caution">
    <text evidence="20">The sequence shown here is derived from an EMBL/GenBank/DDBJ whole genome shotgun (WGS) entry which is preliminary data.</text>
</comment>
<dbReference type="SMART" id="SM00874">
    <property type="entry name" value="B5"/>
    <property type="match status" value="1"/>
</dbReference>
<dbReference type="PANTHER" id="PTHR10947:SF0">
    <property type="entry name" value="PHENYLALANINE--TRNA LIGASE BETA SUBUNIT"/>
    <property type="match status" value="1"/>
</dbReference>
<dbReference type="GO" id="GO:0000287">
    <property type="term" value="F:magnesium ion binding"/>
    <property type="evidence" value="ECO:0007669"/>
    <property type="project" value="UniProtKB-UniRule"/>
</dbReference>
<dbReference type="InterPro" id="IPR005146">
    <property type="entry name" value="B3/B4_tRNA-bd"/>
</dbReference>
<dbReference type="PROSITE" id="PS51447">
    <property type="entry name" value="FDX_ACB"/>
    <property type="match status" value="1"/>
</dbReference>
<dbReference type="Pfam" id="PF03147">
    <property type="entry name" value="FDX-ACB"/>
    <property type="match status" value="1"/>
</dbReference>
<keyword evidence="13 15" id="KW-0030">Aminoacyl-tRNA synthetase</keyword>
<keyword evidence="7 15" id="KW-0479">Metal-binding</keyword>
<dbReference type="Pfam" id="PF17759">
    <property type="entry name" value="tRNA_synthFbeta"/>
    <property type="match status" value="1"/>
</dbReference>
<feature type="binding site" evidence="15">
    <location>
        <position position="464"/>
    </location>
    <ligand>
        <name>Mg(2+)</name>
        <dbReference type="ChEBI" id="CHEBI:18420"/>
        <note>shared with alpha subunit</note>
    </ligand>
</feature>
<dbReference type="SUPFAM" id="SSF54991">
    <property type="entry name" value="Anticodon-binding domain of PheRS"/>
    <property type="match status" value="1"/>
</dbReference>
<feature type="binding site" evidence="15">
    <location>
        <position position="463"/>
    </location>
    <ligand>
        <name>Mg(2+)</name>
        <dbReference type="ChEBI" id="CHEBI:18420"/>
        <note>shared with alpha subunit</note>
    </ligand>
</feature>
<dbReference type="EMBL" id="ANHY01000003">
    <property type="protein sequence ID" value="EKV32401.1"/>
    <property type="molecule type" value="Genomic_DNA"/>
</dbReference>
<keyword evidence="11 16" id="KW-0694">RNA-binding</keyword>
<evidence type="ECO:0000256" key="9">
    <source>
        <dbReference type="ARBA" id="ARBA00022840"/>
    </source>
</evidence>
<keyword evidence="5 16" id="KW-0820">tRNA-binding</keyword>